<feature type="compositionally biased region" description="Polar residues" evidence="1">
    <location>
        <begin position="183"/>
        <end position="198"/>
    </location>
</feature>
<keyword evidence="4" id="KW-1185">Reference proteome</keyword>
<accession>A0A0N8H7V2</accession>
<name>A0A0N8H7V2_9HYPO</name>
<feature type="region of interest" description="Disordered" evidence="1">
    <location>
        <begin position="465"/>
        <end position="489"/>
    </location>
</feature>
<dbReference type="Proteomes" id="UP000050424">
    <property type="component" value="Unassembled WGS sequence"/>
</dbReference>
<evidence type="ECO:0000313" key="4">
    <source>
        <dbReference type="Proteomes" id="UP000050424"/>
    </source>
</evidence>
<gene>
    <name evidence="3" type="ORF">AK830_g3716</name>
</gene>
<evidence type="ECO:0000313" key="3">
    <source>
        <dbReference type="EMBL" id="KPM42804.1"/>
    </source>
</evidence>
<feature type="compositionally biased region" description="Low complexity" evidence="1">
    <location>
        <begin position="465"/>
        <end position="480"/>
    </location>
</feature>
<reference evidence="3 4" key="1">
    <citation type="submission" date="2015-09" db="EMBL/GenBank/DDBJ databases">
        <title>Draft genome of a European isolate of the apple canker pathogen Neonectria ditissima.</title>
        <authorList>
            <person name="Gomez-Cortecero A."/>
            <person name="Harrison R.J."/>
            <person name="Armitage A.D."/>
        </authorList>
    </citation>
    <scope>NUCLEOTIDE SEQUENCE [LARGE SCALE GENOMIC DNA]</scope>
    <source>
        <strain evidence="3 4">R09/05</strain>
    </source>
</reference>
<sequence>MRALGWNIEFLATCNNILFAGTFQPHHHTFMSFRDILNEMRLCFEIPRDDSDSSGSRRHADAWDDLAFGLAELINISEDDPRLDPIPTFVNSGDLDQQVPALPQGSSFVPEDRPVIQYRVFCHQNCGLSTEQPLTKHFQAGCARHIPKPVRRVDSRYLPPKKTSSNPRFAAYPLRKTARPKRGSQSPSKRSASGSVSPSKDPEIGQVSINEEDDLLNMVAPPQSDVPVERARQTIAAFRSSCLVSARQCAISGMGRSWCVNPSIGPALQACHIIPQQHYHLYPDPEAVDGQVQDENARWSSRRLMEAWERTWSPKNGILLLSHLHELFDARLFSIHPTTLQIRAFVPYDVILQYHGHLANVPRSVDRAALRHHYEMCCIENMAAEMAFVEQTTLLESAATASSNNTPFEIRSKLAKIPGPGILESPSQSQNQDSRPHLGTSGDPTKRAQNTQAALDYHVPEIVSDYTDSSTDDGSPSTRSGKSRPTINDWASTSHAVSYEQSEVVASGLNDPDRPGKRGRSHSMQQSLDASSYPGHDSYITPHNKDEFLADVNWELIKVARRRIA</sequence>
<dbReference type="EMBL" id="LKCW01000042">
    <property type="protein sequence ID" value="KPM42804.1"/>
    <property type="molecule type" value="Genomic_DNA"/>
</dbReference>
<dbReference type="OrthoDB" id="2142759at2759"/>
<dbReference type="AlphaFoldDB" id="A0A0N8H7V2"/>
<dbReference type="Pfam" id="PF13391">
    <property type="entry name" value="HNH_2"/>
    <property type="match status" value="1"/>
</dbReference>
<evidence type="ECO:0000256" key="1">
    <source>
        <dbReference type="SAM" id="MobiDB-lite"/>
    </source>
</evidence>
<feature type="region of interest" description="Disordered" evidence="1">
    <location>
        <begin position="153"/>
        <end position="205"/>
    </location>
</feature>
<protein>
    <recommendedName>
        <fullName evidence="2">HNH nuclease domain-containing protein</fullName>
    </recommendedName>
</protein>
<feature type="region of interest" description="Disordered" evidence="1">
    <location>
        <begin position="501"/>
        <end position="539"/>
    </location>
</feature>
<feature type="domain" description="HNH nuclease" evidence="2">
    <location>
        <begin position="249"/>
        <end position="336"/>
    </location>
</feature>
<organism evidence="3 4">
    <name type="scientific">Neonectria ditissima</name>
    <dbReference type="NCBI Taxonomy" id="78410"/>
    <lineage>
        <taxon>Eukaryota</taxon>
        <taxon>Fungi</taxon>
        <taxon>Dikarya</taxon>
        <taxon>Ascomycota</taxon>
        <taxon>Pezizomycotina</taxon>
        <taxon>Sordariomycetes</taxon>
        <taxon>Hypocreomycetidae</taxon>
        <taxon>Hypocreales</taxon>
        <taxon>Nectriaceae</taxon>
        <taxon>Neonectria</taxon>
    </lineage>
</organism>
<dbReference type="InterPro" id="IPR003615">
    <property type="entry name" value="HNH_nuc"/>
</dbReference>
<feature type="region of interest" description="Disordered" evidence="1">
    <location>
        <begin position="419"/>
        <end position="449"/>
    </location>
</feature>
<evidence type="ECO:0000259" key="2">
    <source>
        <dbReference type="Pfam" id="PF13391"/>
    </source>
</evidence>
<proteinExistence type="predicted"/>
<comment type="caution">
    <text evidence="3">The sequence shown here is derived from an EMBL/GenBank/DDBJ whole genome shotgun (WGS) entry which is preliminary data.</text>
</comment>